<dbReference type="Gene3D" id="1.50.10.10">
    <property type="match status" value="1"/>
</dbReference>
<evidence type="ECO:0000256" key="1">
    <source>
        <dbReference type="ARBA" id="ARBA00001445"/>
    </source>
</evidence>
<dbReference type="InterPro" id="IPR016007">
    <property type="entry name" value="Alpha_rhamnosid"/>
</dbReference>
<evidence type="ECO:0000313" key="9">
    <source>
        <dbReference type="Proteomes" id="UP000597338"/>
    </source>
</evidence>
<dbReference type="InterPro" id="IPR008928">
    <property type="entry name" value="6-hairpin_glycosidase_sf"/>
</dbReference>
<organism evidence="8 9">
    <name type="scientific">Parapedobacter defluvii</name>
    <dbReference type="NCBI Taxonomy" id="2045106"/>
    <lineage>
        <taxon>Bacteria</taxon>
        <taxon>Pseudomonadati</taxon>
        <taxon>Bacteroidota</taxon>
        <taxon>Sphingobacteriia</taxon>
        <taxon>Sphingobacteriales</taxon>
        <taxon>Sphingobacteriaceae</taxon>
        <taxon>Parapedobacter</taxon>
    </lineage>
</organism>
<dbReference type="Pfam" id="PF05592">
    <property type="entry name" value="Bac_rhamnosid"/>
    <property type="match status" value="1"/>
</dbReference>
<evidence type="ECO:0000259" key="4">
    <source>
        <dbReference type="Pfam" id="PF05592"/>
    </source>
</evidence>
<dbReference type="InterPro" id="IPR013783">
    <property type="entry name" value="Ig-like_fold"/>
</dbReference>
<feature type="domain" description="Alpha-L-rhamnosidase C-terminal" evidence="7">
    <location>
        <begin position="829"/>
        <end position="900"/>
    </location>
</feature>
<evidence type="ECO:0000259" key="7">
    <source>
        <dbReference type="Pfam" id="PF17390"/>
    </source>
</evidence>
<keyword evidence="3" id="KW-0378">Hydrolase</keyword>
<dbReference type="InterPro" id="IPR013737">
    <property type="entry name" value="Bac_rhamnosid_N"/>
</dbReference>
<dbReference type="Pfam" id="PF08531">
    <property type="entry name" value="Bac_rhamnosid_N"/>
    <property type="match status" value="1"/>
</dbReference>
<evidence type="ECO:0000313" key="8">
    <source>
        <dbReference type="EMBL" id="GGC16903.1"/>
    </source>
</evidence>
<dbReference type="InterPro" id="IPR012341">
    <property type="entry name" value="6hp_glycosidase-like_sf"/>
</dbReference>
<dbReference type="PIRSF" id="PIRSF010631">
    <property type="entry name" value="A-rhamnsds"/>
    <property type="match status" value="1"/>
</dbReference>
<comment type="catalytic activity">
    <reaction evidence="1">
        <text>Hydrolysis of terminal non-reducing alpha-L-rhamnose residues in alpha-L-rhamnosides.</text>
        <dbReference type="EC" id="3.2.1.40"/>
    </reaction>
</comment>
<proteinExistence type="predicted"/>
<dbReference type="EMBL" id="BMIK01000001">
    <property type="protein sequence ID" value="GGC16903.1"/>
    <property type="molecule type" value="Genomic_DNA"/>
</dbReference>
<dbReference type="EC" id="3.2.1.40" evidence="2"/>
<evidence type="ECO:0000259" key="6">
    <source>
        <dbReference type="Pfam" id="PF17389"/>
    </source>
</evidence>
<dbReference type="PANTHER" id="PTHR33307:SF6">
    <property type="entry name" value="ALPHA-RHAMNOSIDASE (EUROFUNG)-RELATED"/>
    <property type="match status" value="1"/>
</dbReference>
<dbReference type="PANTHER" id="PTHR33307">
    <property type="entry name" value="ALPHA-RHAMNOSIDASE (EUROFUNG)"/>
    <property type="match status" value="1"/>
</dbReference>
<evidence type="ECO:0000259" key="5">
    <source>
        <dbReference type="Pfam" id="PF08531"/>
    </source>
</evidence>
<dbReference type="SUPFAM" id="SSF48208">
    <property type="entry name" value="Six-hairpin glycosidases"/>
    <property type="match status" value="1"/>
</dbReference>
<dbReference type="Proteomes" id="UP000597338">
    <property type="component" value="Unassembled WGS sequence"/>
</dbReference>
<feature type="domain" description="Alpha-L-rhamnosidase six-hairpin glycosidase" evidence="6">
    <location>
        <begin position="454"/>
        <end position="827"/>
    </location>
</feature>
<dbReference type="Gene3D" id="2.60.420.10">
    <property type="entry name" value="Maltose phosphorylase, domain 3"/>
    <property type="match status" value="1"/>
</dbReference>
<accession>A0ABQ1L4I7</accession>
<sequence length="940" mass="105703">MLHIGLSALAFDITPVNLRAEYKHNPFLDEPAPRLSWELTSDKHNQYQSAYQLIVASSEDKLNKDQGDIWDSGKVSSSRTNQIEYQGKPLQSRQQVWWKVRVWNAENQQGKWSDPAYWEMGLLQNTDWSARWIGYDLNDLSKPGKYHLPPSPYLRKEVTLSKKVKSARLYLSSLGLNEFYINGAKIGRDYFASGWTDYNKRIYYNVYDVTSHMQKGTNALGAILSNGWYAGYIGYALLVGAEKVNQYYGDSPLLKAQLELVFEDGSKQVISTDSDWKASTGAVMESDLLQGETYDATKEKEDWNQPAFNDAAWDPVQVVADHPKSILQLYPSNPVRVVKELPIKTIKKLANGKYLVDFGQNFAGNIRLKIKGKAHDSLIFRYGEMLHPDGTLVTENLRTARATDTYILKGAAREEVWSPSFTYHGFQYVEVSGLREMPANDFLTGLVLTSDLENAGHFETDNSLLNQIYRNIVWTQWANYVDIPTDCPQRDERLGWTGDAQIYIRSAAYNSDIAVFHKKWIRDLNDAQWPNGAFPIYAPIPLDKNGLAAVRATDTYSPGWSEAGIICTYEIFRAYNDTRIVEESLPYMVKFMDFLKSKADKDGVVREGAYDDIGPKGGFGDWLSVGKKTSPDLLAAMYYYYCTRLMAEMCDAANQAALATTYSEQASAIKRAFKDYYLKNGKFNIDERVYGNGEGYVEGQNGFSGHTQTAYANAIYMNLLDEPDLTRIGDHLRSLLEANGDKLTTGFLGFKPLLPALSMTGSSDKAYGLLLSTEYPSLGYEVANGATSIWERWDSYTKDKGFIHNAAMNSFSHYAFGAVNEWIFENILGIQPIDRGYQTFHIKPEIPGPGVELKKATGSYHSIAGRIASTWDYSGAIKKHHLEIPVNTTAYFHLVSPSQAQVDINGESLTKSKLVQEITASETGFILKLGSGDYDITIRP</sequence>
<evidence type="ECO:0000256" key="2">
    <source>
        <dbReference type="ARBA" id="ARBA00012652"/>
    </source>
</evidence>
<dbReference type="InterPro" id="IPR008902">
    <property type="entry name" value="Rhamnosid_concanavalin"/>
</dbReference>
<feature type="domain" description="Alpha-L-rhamnosidase concanavalin-like" evidence="4">
    <location>
        <begin position="348"/>
        <end position="448"/>
    </location>
</feature>
<comment type="caution">
    <text evidence="8">The sequence shown here is derived from an EMBL/GenBank/DDBJ whole genome shotgun (WGS) entry which is preliminary data.</text>
</comment>
<dbReference type="Gene3D" id="2.60.40.10">
    <property type="entry name" value="Immunoglobulins"/>
    <property type="match status" value="1"/>
</dbReference>
<dbReference type="Gene3D" id="2.60.120.260">
    <property type="entry name" value="Galactose-binding domain-like"/>
    <property type="match status" value="2"/>
</dbReference>
<name>A0ABQ1L4I7_9SPHI</name>
<gene>
    <name evidence="8" type="ORF">GCM10011386_05900</name>
</gene>
<dbReference type="Pfam" id="PF17389">
    <property type="entry name" value="Bac_rhamnosid6H"/>
    <property type="match status" value="1"/>
</dbReference>
<feature type="domain" description="Bacterial alpha-L-rhamnosidase N-terminal" evidence="5">
    <location>
        <begin position="162"/>
        <end position="338"/>
    </location>
</feature>
<dbReference type="InterPro" id="IPR035396">
    <property type="entry name" value="Bac_rhamnosid6H"/>
</dbReference>
<protein>
    <recommendedName>
        <fullName evidence="2">alpha-L-rhamnosidase</fullName>
        <ecNumber evidence="2">3.2.1.40</ecNumber>
    </recommendedName>
</protein>
<keyword evidence="9" id="KW-1185">Reference proteome</keyword>
<dbReference type="Pfam" id="PF25788">
    <property type="entry name" value="Ig_Rha78A_N"/>
    <property type="match status" value="1"/>
</dbReference>
<evidence type="ECO:0000256" key="3">
    <source>
        <dbReference type="ARBA" id="ARBA00022801"/>
    </source>
</evidence>
<reference evidence="9" key="1">
    <citation type="journal article" date="2019" name="Int. J. Syst. Evol. Microbiol.">
        <title>The Global Catalogue of Microorganisms (GCM) 10K type strain sequencing project: providing services to taxonomists for standard genome sequencing and annotation.</title>
        <authorList>
            <consortium name="The Broad Institute Genomics Platform"/>
            <consortium name="The Broad Institute Genome Sequencing Center for Infectious Disease"/>
            <person name="Wu L."/>
            <person name="Ma J."/>
        </authorList>
    </citation>
    <scope>NUCLEOTIDE SEQUENCE [LARGE SCALE GENOMIC DNA]</scope>
    <source>
        <strain evidence="9">CGMCC 1.15342</strain>
    </source>
</reference>
<dbReference type="InterPro" id="IPR035398">
    <property type="entry name" value="Bac_rhamnosid_C"/>
</dbReference>
<dbReference type="Pfam" id="PF17390">
    <property type="entry name" value="Bac_rhamnosid_C"/>
    <property type="match status" value="1"/>
</dbReference>